<dbReference type="OMA" id="GDDEWNT"/>
<evidence type="ECO:0000313" key="2">
    <source>
        <dbReference type="RefSeq" id="XP_016509441.1"/>
    </source>
</evidence>
<organism evidence="2">
    <name type="scientific">Nicotiana tabacum</name>
    <name type="common">Common tobacco</name>
    <dbReference type="NCBI Taxonomy" id="4097"/>
    <lineage>
        <taxon>Eukaryota</taxon>
        <taxon>Viridiplantae</taxon>
        <taxon>Streptophyta</taxon>
        <taxon>Embryophyta</taxon>
        <taxon>Tracheophyta</taxon>
        <taxon>Spermatophyta</taxon>
        <taxon>Magnoliopsida</taxon>
        <taxon>eudicotyledons</taxon>
        <taxon>Gunneridae</taxon>
        <taxon>Pentapetalae</taxon>
        <taxon>asterids</taxon>
        <taxon>lamiids</taxon>
        <taxon>Solanales</taxon>
        <taxon>Solanaceae</taxon>
        <taxon>Nicotianoideae</taxon>
        <taxon>Nicotianeae</taxon>
        <taxon>Nicotiana</taxon>
    </lineage>
</organism>
<feature type="region of interest" description="Disordered" evidence="1">
    <location>
        <begin position="277"/>
        <end position="301"/>
    </location>
</feature>
<dbReference type="PaxDb" id="4097-A0A1S4D7V4"/>
<feature type="compositionally biased region" description="Basic and acidic residues" evidence="1">
    <location>
        <begin position="117"/>
        <end position="129"/>
    </location>
</feature>
<gene>
    <name evidence="2" type="primary">LOC107826912</name>
</gene>
<dbReference type="OrthoDB" id="1904894at2759"/>
<dbReference type="PANTHER" id="PTHR36308">
    <property type="entry name" value="DENTIN SIALOPHOSPHOPROTEIN-RELATED"/>
    <property type="match status" value="1"/>
</dbReference>
<proteinExistence type="predicted"/>
<sequence length="334" mass="35846">MSSTVSSGNQQEGSKSTDTFVGLDVDLSAQLDTVFGTPKGPIDGKLADVAAVSPAANDWPAVDLWDNANSGASQNAGEVLTIVRPKDTELQDSSNDPSTSIDWFQDDTWQTQNAPAPKHDAANGDHDSFDEWNTFTSSAPIKDPFENAPAPKHDAANGDDDSFDEWNTFTSSAPIKDPFANAPAPKHDTANGDDEWNTFTSSVPTKDPFENVLVQSDNDNNNNNAELTNFSSNLEDMDFGSFSQSDPFSGAPGKEDVSAEVNDNILEVPTIFSAVDTPSKVGDASENADIRGESNPSKNNMDIEGIMSQMHDLSFMLETNLSIPSKSNNSLLRD</sequence>
<feature type="region of interest" description="Disordered" evidence="1">
    <location>
        <begin position="111"/>
        <end position="192"/>
    </location>
</feature>
<dbReference type="STRING" id="4097.A0A1S4D7V4"/>
<dbReference type="PANTHER" id="PTHR36308:SF1">
    <property type="entry name" value="DENTIN SIALOPHOSPHOPROTEIN-RELATED"/>
    <property type="match status" value="1"/>
</dbReference>
<evidence type="ECO:0000256" key="1">
    <source>
        <dbReference type="SAM" id="MobiDB-lite"/>
    </source>
</evidence>
<accession>A0A1S4D7V4</accession>
<name>A0A1S4D7V4_TOBAC</name>
<dbReference type="KEGG" id="nta:107826912"/>
<evidence type="ECO:0008006" key="3">
    <source>
        <dbReference type="Google" id="ProtNLM"/>
    </source>
</evidence>
<feature type="compositionally biased region" description="Polar residues" evidence="1">
    <location>
        <begin position="91"/>
        <end position="105"/>
    </location>
</feature>
<dbReference type="RefSeq" id="XP_016509441.1">
    <property type="nucleotide sequence ID" value="XM_016653955.1"/>
</dbReference>
<dbReference type="AlphaFoldDB" id="A0A1S4D7V4"/>
<reference evidence="2" key="1">
    <citation type="submission" date="2025-08" db="UniProtKB">
        <authorList>
            <consortium name="RefSeq"/>
        </authorList>
    </citation>
    <scope>IDENTIFICATION</scope>
</reference>
<feature type="region of interest" description="Disordered" evidence="1">
    <location>
        <begin position="86"/>
        <end position="105"/>
    </location>
</feature>
<protein>
    <recommendedName>
        <fullName evidence="3">Dentin sialophosphoprotein-like</fullName>
    </recommendedName>
</protein>